<evidence type="ECO:0000256" key="1">
    <source>
        <dbReference type="ARBA" id="ARBA00004651"/>
    </source>
</evidence>
<evidence type="ECO:0000256" key="5">
    <source>
        <dbReference type="ARBA" id="ARBA00022989"/>
    </source>
</evidence>
<keyword evidence="3 8" id="KW-0812">Transmembrane</keyword>
<feature type="transmembrane region" description="Helical" evidence="8">
    <location>
        <begin position="678"/>
        <end position="706"/>
    </location>
</feature>
<name>A0A0C1R1D1_9RICK</name>
<gene>
    <name evidence="9" type="ORF">NF27_BK00160</name>
</gene>
<evidence type="ECO:0000313" key="9">
    <source>
        <dbReference type="EMBL" id="KIE06095.1"/>
    </source>
</evidence>
<dbReference type="STRING" id="86105.NF27_BK00160"/>
<comment type="similarity">
    <text evidence="2">Belongs to the TrbL/VirB6 family.</text>
</comment>
<feature type="transmembrane region" description="Helical" evidence="8">
    <location>
        <begin position="642"/>
        <end position="672"/>
    </location>
</feature>
<evidence type="ECO:0000256" key="2">
    <source>
        <dbReference type="ARBA" id="ARBA00007802"/>
    </source>
</evidence>
<feature type="transmembrane region" description="Helical" evidence="8">
    <location>
        <begin position="12"/>
        <end position="30"/>
    </location>
</feature>
<comment type="caution">
    <text evidence="9">The sequence shown here is derived from an EMBL/GenBank/DDBJ whole genome shotgun (WGS) entry which is preliminary data.</text>
</comment>
<dbReference type="AlphaFoldDB" id="A0A0C1R1D1"/>
<feature type="region of interest" description="Disordered" evidence="7">
    <location>
        <begin position="860"/>
        <end position="906"/>
    </location>
</feature>
<dbReference type="Pfam" id="PF04610">
    <property type="entry name" value="TrbL"/>
    <property type="match status" value="1"/>
</dbReference>
<dbReference type="InterPro" id="IPR007688">
    <property type="entry name" value="Conjugal_tfr_TrbL/VirB6"/>
</dbReference>
<sequence length="906" mass="100943">MKNLLSLKYLKNISFAFILALIWVLLIFIPKNSHAIYDDCIFSWEFGDIQRKVIEVKPIGRVCAERCKIECNAFSRTSYDGELNQDIIDACIMDCQTGKDFTSFYRQANPDSTDWLPFIKKEAVGIGAKCSTNETAVDSAANNYYETGITINPGAKAYFKVFDPGNSEGNTVYMCGMKTVKLVPTIYSFKDNIWDWNTGKWSGRNTSPSTWNARNPHWTDTGIDVKNGDYLSITMGWGFASLCSDGCEGVPIQYSLGVRAPYYDDWDGGQLLYLAGSELQIPGSNAKGSYTISPAQANKNNAKYPFYGLENRILENIRTNVIIDNQKQDNYLYKMIFYSGYLSGFSKYWSRLGLKHYDGGDADNWDDNLGGQYVEISWKGCPYYNGDRLQYAIVPLDTKDDINTYKPWDPSVEWHDVPKDAIMSRGEVVLQGKNRGGVFLRIKPLEFEKDKAPQCPNDESHCKSSNESAKNNYAPSKTSGGYFVEVEIEGDPPSITGFISDLISTVKGYLFGDINTPGKVQKIFNRMVLDTQLVNAIRALLILYIAYTGLSFIAGFAEITQKEAIIRFIKIGVVITLISPNSWKFFNIYLFNIFTDGGLEIIARIVVETGASAEQIARIQQDPALAFSVFDKPFTQLFSREVWIKVCAVLMSSVLGFVIAILIVIAAITYIFCIGKAIIIYLMSMIGIALLLLIAPLFISFILFEYTRQFFDAWLKQLLSFALQPIFVFAMITMINNLLMIGLYTSLAITACKICLLGFQLDAGVINIDLCLIPGWTTMMSMHYPADDFLGLPLTQIAAILFLFLMSQSTYALIGHCSSMAMQLVSGGFIGSSLSNMADNNDPLAKGLEGFGAVTGTDKESVQARDNLTQPFLQGKQRGEQREQGKTKKDGAPMPKPPMPMPPVDG</sequence>
<evidence type="ECO:0000256" key="6">
    <source>
        <dbReference type="ARBA" id="ARBA00023136"/>
    </source>
</evidence>
<feature type="compositionally biased region" description="Basic and acidic residues" evidence="7">
    <location>
        <begin position="877"/>
        <end position="891"/>
    </location>
</feature>
<evidence type="ECO:0000313" key="10">
    <source>
        <dbReference type="Proteomes" id="UP000031258"/>
    </source>
</evidence>
<feature type="transmembrane region" description="Helical" evidence="8">
    <location>
        <begin position="766"/>
        <end position="784"/>
    </location>
</feature>
<keyword evidence="10" id="KW-1185">Reference proteome</keyword>
<dbReference type="GO" id="GO:0030255">
    <property type="term" value="P:protein secretion by the type IV secretion system"/>
    <property type="evidence" value="ECO:0007669"/>
    <property type="project" value="InterPro"/>
</dbReference>
<evidence type="ECO:0000256" key="7">
    <source>
        <dbReference type="SAM" id="MobiDB-lite"/>
    </source>
</evidence>
<feature type="compositionally biased region" description="Pro residues" evidence="7">
    <location>
        <begin position="894"/>
        <end position="906"/>
    </location>
</feature>
<dbReference type="Proteomes" id="UP000031258">
    <property type="component" value="Unassembled WGS sequence"/>
</dbReference>
<dbReference type="RefSeq" id="WP_039454669.1">
    <property type="nucleotide sequence ID" value="NZ_JSWE01000036.1"/>
</dbReference>
<accession>A0A0C1R1D1</accession>
<evidence type="ECO:0000256" key="4">
    <source>
        <dbReference type="ARBA" id="ARBA00022729"/>
    </source>
</evidence>
<proteinExistence type="inferred from homology"/>
<keyword evidence="5 8" id="KW-1133">Transmembrane helix</keyword>
<organism evidence="9 10">
    <name type="scientific">Candidatus Jidaibacter acanthamoebae</name>
    <dbReference type="NCBI Taxonomy" id="86105"/>
    <lineage>
        <taxon>Bacteria</taxon>
        <taxon>Pseudomonadati</taxon>
        <taxon>Pseudomonadota</taxon>
        <taxon>Alphaproteobacteria</taxon>
        <taxon>Rickettsiales</taxon>
        <taxon>Candidatus Midichloriaceae</taxon>
        <taxon>Candidatus Jidaibacter</taxon>
    </lineage>
</organism>
<evidence type="ECO:0008006" key="11">
    <source>
        <dbReference type="Google" id="ProtNLM"/>
    </source>
</evidence>
<comment type="subcellular location">
    <subcellularLocation>
        <location evidence="1">Cell membrane</location>
        <topology evidence="1">Multi-pass membrane protein</topology>
    </subcellularLocation>
</comment>
<feature type="transmembrane region" description="Helical" evidence="8">
    <location>
        <begin position="536"/>
        <end position="557"/>
    </location>
</feature>
<dbReference type="EMBL" id="JSWE01000036">
    <property type="protein sequence ID" value="KIE06095.1"/>
    <property type="molecule type" value="Genomic_DNA"/>
</dbReference>
<feature type="compositionally biased region" description="Basic and acidic residues" evidence="7">
    <location>
        <begin position="452"/>
        <end position="464"/>
    </location>
</feature>
<keyword evidence="4" id="KW-0732">Signal</keyword>
<feature type="transmembrane region" description="Helical" evidence="8">
    <location>
        <begin position="790"/>
        <end position="814"/>
    </location>
</feature>
<protein>
    <recommendedName>
        <fullName evidence="11">Type IV secretion system protein</fullName>
    </recommendedName>
</protein>
<dbReference type="OrthoDB" id="7164951at2"/>
<dbReference type="GO" id="GO:0005886">
    <property type="term" value="C:plasma membrane"/>
    <property type="evidence" value="ECO:0007669"/>
    <property type="project" value="UniProtKB-SubCell"/>
</dbReference>
<reference evidence="9 10" key="1">
    <citation type="submission" date="2014-11" db="EMBL/GenBank/DDBJ databases">
        <title>A Rickettsiales Symbiont of Amoebae With Ancient Features.</title>
        <authorList>
            <person name="Schulz F."/>
            <person name="Martijn J."/>
            <person name="Wascher F."/>
            <person name="Kostanjsek R."/>
            <person name="Ettema T.J."/>
            <person name="Horn M."/>
        </authorList>
    </citation>
    <scope>NUCLEOTIDE SEQUENCE [LARGE SCALE GENOMIC DNA]</scope>
    <source>
        <strain evidence="9 10">UWC36</strain>
    </source>
</reference>
<keyword evidence="6 8" id="KW-0472">Membrane</keyword>
<feature type="region of interest" description="Disordered" evidence="7">
    <location>
        <begin position="452"/>
        <end position="472"/>
    </location>
</feature>
<evidence type="ECO:0000256" key="8">
    <source>
        <dbReference type="SAM" id="Phobius"/>
    </source>
</evidence>
<evidence type="ECO:0000256" key="3">
    <source>
        <dbReference type="ARBA" id="ARBA00022692"/>
    </source>
</evidence>